<sequence>MADSTHLFVLIHGLWGSPNHMQTIERFLKESIDNSVTNTKISTLRPACFRFWKTYDGLELNSKKIITEIFYEIESLKQKNNLNVTRISFIGYSLGGLLSRYVIGLLYELDFFKSVEPVFFTTFATPHVGVHFYNDNIFDSMANFLGPYMFGKTGGQLFISDNGKILLNMANPESIFYKGLLLFKRHILLANIKNDRTVAFFTSFITEYSPFEELDEIKIKYIKNLPEARIANKLVRPKFVDLTRTEKLSIVDKDQFKGNKQEETPFVRKNRWAKILFIILLSTFLVPLWIPFVFTTSTMVSIYSFIKIKIHSIPEIESHWNRVKNFIYDNEPIDPEDYKMSEKQRERRLDLERHESFKGDTSHITENAMDNVLYAEERFMNKSRKPGTVEEDNNKSEDALIEEKLSILSTPTDKKLIDMNIQSNDEIIKDIQVLQDYKSFKLFTEDYKLPLDIGRLYIISNLNKIEWVKIPVFLDVWNSHDGIVSRRGPKTNPKGAATIGLWVSILRNYLKEEKEEMEKL</sequence>
<dbReference type="InterPro" id="IPR029058">
    <property type="entry name" value="AB_hydrolase_fold"/>
</dbReference>
<accession>A0A9W4XEF3</accession>
<dbReference type="InterPro" id="IPR007751">
    <property type="entry name" value="DUF676_lipase-like"/>
</dbReference>
<gene>
    <name evidence="5" type="ORF">CANVERA_P3841</name>
</gene>
<keyword evidence="6" id="KW-1185">Reference proteome</keyword>
<keyword evidence="2" id="KW-0443">Lipid metabolism</keyword>
<feature type="transmembrane region" description="Helical" evidence="3">
    <location>
        <begin position="275"/>
        <end position="294"/>
    </location>
</feature>
<dbReference type="GO" id="GO:0004622">
    <property type="term" value="F:phosphatidylcholine lysophospholipase activity"/>
    <property type="evidence" value="ECO:0007669"/>
    <property type="project" value="TreeGrafter"/>
</dbReference>
<dbReference type="GO" id="GO:0016042">
    <property type="term" value="P:lipid catabolic process"/>
    <property type="evidence" value="ECO:0007669"/>
    <property type="project" value="UniProtKB-KW"/>
</dbReference>
<evidence type="ECO:0000256" key="3">
    <source>
        <dbReference type="SAM" id="Phobius"/>
    </source>
</evidence>
<feature type="domain" description="DUF676" evidence="4">
    <location>
        <begin position="3"/>
        <end position="202"/>
    </location>
</feature>
<evidence type="ECO:0000313" key="5">
    <source>
        <dbReference type="EMBL" id="CAI5759331.1"/>
    </source>
</evidence>
<dbReference type="SUPFAM" id="SSF53474">
    <property type="entry name" value="alpha/beta-Hydrolases"/>
    <property type="match status" value="1"/>
</dbReference>
<keyword evidence="3" id="KW-1133">Transmembrane helix</keyword>
<dbReference type="AlphaFoldDB" id="A0A9W4XEF3"/>
<dbReference type="OrthoDB" id="273452at2759"/>
<dbReference type="InterPro" id="IPR044294">
    <property type="entry name" value="Lipase-like"/>
</dbReference>
<keyword evidence="2" id="KW-0442">Lipid degradation</keyword>
<dbReference type="PANTHER" id="PTHR12482:SF24">
    <property type="entry name" value="LIPID DROPLET PHOSPHOLIPASE 1"/>
    <property type="match status" value="1"/>
</dbReference>
<evidence type="ECO:0000259" key="4">
    <source>
        <dbReference type="Pfam" id="PF05057"/>
    </source>
</evidence>
<organism evidence="5 6">
    <name type="scientific">Candida verbasci</name>
    <dbReference type="NCBI Taxonomy" id="1227364"/>
    <lineage>
        <taxon>Eukaryota</taxon>
        <taxon>Fungi</taxon>
        <taxon>Dikarya</taxon>
        <taxon>Ascomycota</taxon>
        <taxon>Saccharomycotina</taxon>
        <taxon>Pichiomycetes</taxon>
        <taxon>Debaryomycetaceae</taxon>
        <taxon>Candida/Lodderomyces clade</taxon>
        <taxon>Candida</taxon>
    </lineage>
</organism>
<reference evidence="5" key="1">
    <citation type="submission" date="2022-12" db="EMBL/GenBank/DDBJ databases">
        <authorList>
            <person name="Brejova B."/>
        </authorList>
    </citation>
    <scope>NUCLEOTIDE SEQUENCE</scope>
</reference>
<dbReference type="Gene3D" id="3.40.50.1820">
    <property type="entry name" value="alpha/beta hydrolase"/>
    <property type="match status" value="1"/>
</dbReference>
<comment type="similarity">
    <text evidence="1">Belongs to the putative lipase ROG1 family.</text>
</comment>
<keyword evidence="3" id="KW-0812">Transmembrane</keyword>
<dbReference type="PANTHER" id="PTHR12482">
    <property type="entry name" value="LIPASE ROG1-RELATED-RELATED"/>
    <property type="match status" value="1"/>
</dbReference>
<dbReference type="Proteomes" id="UP001152885">
    <property type="component" value="Unassembled WGS sequence"/>
</dbReference>
<evidence type="ECO:0000313" key="6">
    <source>
        <dbReference type="Proteomes" id="UP001152885"/>
    </source>
</evidence>
<protein>
    <recommendedName>
        <fullName evidence="4">DUF676 domain-containing protein</fullName>
    </recommendedName>
</protein>
<dbReference type="Pfam" id="PF05057">
    <property type="entry name" value="DUF676"/>
    <property type="match status" value="1"/>
</dbReference>
<name>A0A9W4XEF3_9ASCO</name>
<proteinExistence type="inferred from homology"/>
<comment type="caution">
    <text evidence="5">The sequence shown here is derived from an EMBL/GenBank/DDBJ whole genome shotgun (WGS) entry which is preliminary data.</text>
</comment>
<evidence type="ECO:0000256" key="1">
    <source>
        <dbReference type="ARBA" id="ARBA00007920"/>
    </source>
</evidence>
<dbReference type="GO" id="GO:0047372">
    <property type="term" value="F:monoacylglycerol lipase activity"/>
    <property type="evidence" value="ECO:0007669"/>
    <property type="project" value="TreeGrafter"/>
</dbReference>
<evidence type="ECO:0000256" key="2">
    <source>
        <dbReference type="ARBA" id="ARBA00022963"/>
    </source>
</evidence>
<dbReference type="GO" id="GO:0005811">
    <property type="term" value="C:lipid droplet"/>
    <property type="evidence" value="ECO:0007669"/>
    <property type="project" value="TreeGrafter"/>
</dbReference>
<keyword evidence="3" id="KW-0472">Membrane</keyword>
<dbReference type="EMBL" id="CANTUO010000004">
    <property type="protein sequence ID" value="CAI5759331.1"/>
    <property type="molecule type" value="Genomic_DNA"/>
</dbReference>